<dbReference type="EMBL" id="KZ293724">
    <property type="protein sequence ID" value="PBK81832.1"/>
    <property type="molecule type" value="Genomic_DNA"/>
</dbReference>
<dbReference type="Proteomes" id="UP000217790">
    <property type="component" value="Unassembled WGS sequence"/>
</dbReference>
<feature type="region of interest" description="Disordered" evidence="1">
    <location>
        <begin position="322"/>
        <end position="360"/>
    </location>
</feature>
<dbReference type="OrthoDB" id="2634326at2759"/>
<keyword evidence="3" id="KW-1185">Reference proteome</keyword>
<dbReference type="STRING" id="47427.A0A2H3CRI8"/>
<evidence type="ECO:0000313" key="3">
    <source>
        <dbReference type="Proteomes" id="UP000217790"/>
    </source>
</evidence>
<sequence length="688" mass="78528">MEHQFTYKYLNKNPTGLLHKRDTVNPIGPFDGKLGALIDKEWLMVTPNGSGLYQPPLGINREMYMQADFKYGTDDPLLWPQFYAHSDPWLCCIRKHPRDPLDPFLPLYNPVTRSDFSTSGSPLQDDQLRKFQDASLALLRVSAQKIIDISESQSWGPSDSLVQDFRRGLSMLLHCLESLPFTFNRLRLTVSETQRVAIEMRAIIDYIMVYRPRMLATNIPSSTTADPELIGAFTTDPVIVEEFFRARIPVWLLLKLDRLPYTRIDAHVIPLEPSEYLPLEPPKIWLRSVFIGASDQTEKYKAFRLFTHNHLRLPNPFALTSGEVHSNPPLPEPEPSTSTRSKPYDTPNQRRPKQPSQSGQRELFLSVIVHPLLPPAIPLWQAAVESTSSDRSRCYPEARIAEANGYIFPHPDIFVGVQDERKALELIKAWLCLCPLLLACVSCSSYSAQLIAHQSWRVILNLDRLIKNTSSGDASSSRMMLTKAGKRREKAIDFLQGCAGELRIDTNFNVGPAVWRSIELENLTDDHRREIVWELAELNFRFELLALDARAATNGGNHDLLLCCLPYGLTTAFVAVDIGSANHGLGHPTWRQRAPYVFLLMNAMWSWRACPDLIQQRKTGYTEAEFDKMERCIALFYADSFFCFFGRAPIIPRHLSHFLQTSFVPETHKELYTERSGLVFDLAQFYEP</sequence>
<reference evidence="3" key="1">
    <citation type="journal article" date="2017" name="Nat. Ecol. Evol.">
        <title>Genome expansion and lineage-specific genetic innovations in the forest pathogenic fungi Armillaria.</title>
        <authorList>
            <person name="Sipos G."/>
            <person name="Prasanna A.N."/>
            <person name="Walter M.C."/>
            <person name="O'Connor E."/>
            <person name="Balint B."/>
            <person name="Krizsan K."/>
            <person name="Kiss B."/>
            <person name="Hess J."/>
            <person name="Varga T."/>
            <person name="Slot J."/>
            <person name="Riley R."/>
            <person name="Boka B."/>
            <person name="Rigling D."/>
            <person name="Barry K."/>
            <person name="Lee J."/>
            <person name="Mihaltcheva S."/>
            <person name="LaButti K."/>
            <person name="Lipzen A."/>
            <person name="Waldron R."/>
            <person name="Moloney N.M."/>
            <person name="Sperisen C."/>
            <person name="Kredics L."/>
            <person name="Vagvoelgyi C."/>
            <person name="Patrignani A."/>
            <person name="Fitzpatrick D."/>
            <person name="Nagy I."/>
            <person name="Doyle S."/>
            <person name="Anderson J.B."/>
            <person name="Grigoriev I.V."/>
            <person name="Gueldener U."/>
            <person name="Muensterkoetter M."/>
            <person name="Nagy L.G."/>
        </authorList>
    </citation>
    <scope>NUCLEOTIDE SEQUENCE [LARGE SCALE GENOMIC DNA]</scope>
    <source>
        <strain evidence="3">Ar21-2</strain>
    </source>
</reference>
<evidence type="ECO:0000313" key="2">
    <source>
        <dbReference type="EMBL" id="PBK81832.1"/>
    </source>
</evidence>
<name>A0A2H3CRI8_ARMGA</name>
<dbReference type="InParanoid" id="A0A2H3CRI8"/>
<organism evidence="2 3">
    <name type="scientific">Armillaria gallica</name>
    <name type="common">Bulbous honey fungus</name>
    <name type="synonym">Armillaria bulbosa</name>
    <dbReference type="NCBI Taxonomy" id="47427"/>
    <lineage>
        <taxon>Eukaryota</taxon>
        <taxon>Fungi</taxon>
        <taxon>Dikarya</taxon>
        <taxon>Basidiomycota</taxon>
        <taxon>Agaricomycotina</taxon>
        <taxon>Agaricomycetes</taxon>
        <taxon>Agaricomycetidae</taxon>
        <taxon>Agaricales</taxon>
        <taxon>Marasmiineae</taxon>
        <taxon>Physalacriaceae</taxon>
        <taxon>Armillaria</taxon>
    </lineage>
</organism>
<protein>
    <submittedName>
        <fullName evidence="2">Uncharacterized protein</fullName>
    </submittedName>
</protein>
<feature type="compositionally biased region" description="Polar residues" evidence="1">
    <location>
        <begin position="346"/>
        <end position="360"/>
    </location>
</feature>
<accession>A0A2H3CRI8</accession>
<evidence type="ECO:0000256" key="1">
    <source>
        <dbReference type="SAM" id="MobiDB-lite"/>
    </source>
</evidence>
<proteinExistence type="predicted"/>
<dbReference type="OMA" id="EVSHRWM"/>
<dbReference type="AlphaFoldDB" id="A0A2H3CRI8"/>
<gene>
    <name evidence="2" type="ORF">ARMGADRAFT_1090894</name>
</gene>